<sequence length="244" mass="27444">YSGPIIAEGVGKTKDAARWNAMRSAVEQGIGVHISSRTIVDNFMIISDKILSQTDGYVKSCKILSTEREFGVVKVKISAEVESGKLRDDLIAQKLLYEMKNKPRVMVLLDERIENKEMFEKTGTHKFEEVLLKRGFKIIDPEQFKKVAEKEKMMAMNNKDLAFLGFRSGADIIIKGQIHVAKSTPKTIYGRQFYSVPVQMNAHVVRADNAEILATRTKRVRKNSQDEYSAGQFGLELGGRALAE</sequence>
<feature type="non-terminal residue" evidence="1">
    <location>
        <position position="244"/>
    </location>
</feature>
<gene>
    <name evidence="1" type="ORF">S01H1_71931</name>
</gene>
<dbReference type="Gene3D" id="3.40.50.10610">
    <property type="entry name" value="ABC-type transport auxiliary lipoprotein component"/>
    <property type="match status" value="1"/>
</dbReference>
<comment type="caution">
    <text evidence="1">The sequence shown here is derived from an EMBL/GenBank/DDBJ whole genome shotgun (WGS) entry which is preliminary data.</text>
</comment>
<dbReference type="EMBL" id="BARS01047928">
    <property type="protein sequence ID" value="GAG30995.1"/>
    <property type="molecule type" value="Genomic_DNA"/>
</dbReference>
<name>X0WK40_9ZZZZ</name>
<feature type="non-terminal residue" evidence="1">
    <location>
        <position position="1"/>
    </location>
</feature>
<reference evidence="1" key="1">
    <citation type="journal article" date="2014" name="Front. Microbiol.">
        <title>High frequency of phylogenetically diverse reductive dehalogenase-homologous genes in deep subseafloor sedimentary metagenomes.</title>
        <authorList>
            <person name="Kawai M."/>
            <person name="Futagami T."/>
            <person name="Toyoda A."/>
            <person name="Takaki Y."/>
            <person name="Nishi S."/>
            <person name="Hori S."/>
            <person name="Arai W."/>
            <person name="Tsubouchi T."/>
            <person name="Morono Y."/>
            <person name="Uchiyama I."/>
            <person name="Ito T."/>
            <person name="Fujiyama A."/>
            <person name="Inagaki F."/>
            <person name="Takami H."/>
        </authorList>
    </citation>
    <scope>NUCLEOTIDE SEQUENCE</scope>
    <source>
        <strain evidence="1">Expedition CK06-06</strain>
    </source>
</reference>
<evidence type="ECO:0000313" key="1">
    <source>
        <dbReference type="EMBL" id="GAG30995.1"/>
    </source>
</evidence>
<accession>X0WK40</accession>
<organism evidence="1">
    <name type="scientific">marine sediment metagenome</name>
    <dbReference type="NCBI Taxonomy" id="412755"/>
    <lineage>
        <taxon>unclassified sequences</taxon>
        <taxon>metagenomes</taxon>
        <taxon>ecological metagenomes</taxon>
    </lineage>
</organism>
<protein>
    <submittedName>
        <fullName evidence="1">Uncharacterized protein</fullName>
    </submittedName>
</protein>
<dbReference type="Gene3D" id="3.30.1660.40">
    <property type="entry name" value="FlgT, N-terminal domain"/>
    <property type="match status" value="1"/>
</dbReference>
<dbReference type="AlphaFoldDB" id="X0WK40"/>
<dbReference type="InterPro" id="IPR038180">
    <property type="entry name" value="FlgT_N_sf"/>
</dbReference>
<proteinExistence type="predicted"/>